<accession>A0A0L7QV53</accession>
<name>A0A0L7QV53_9HYME</name>
<dbReference type="SUPFAM" id="SSF47473">
    <property type="entry name" value="EF-hand"/>
    <property type="match status" value="1"/>
</dbReference>
<keyword evidence="1" id="KW-0479">Metal-binding</keyword>
<dbReference type="GO" id="GO:0005509">
    <property type="term" value="F:calcium ion binding"/>
    <property type="evidence" value="ECO:0007669"/>
    <property type="project" value="InterPro"/>
</dbReference>
<dbReference type="GO" id="GO:0000287">
    <property type="term" value="F:magnesium ion binding"/>
    <property type="evidence" value="ECO:0007669"/>
    <property type="project" value="TreeGrafter"/>
</dbReference>
<gene>
    <name evidence="6" type="ORF">WH47_05429</name>
</gene>
<dbReference type="STRING" id="597456.A0A0L7QV53"/>
<dbReference type="InterPro" id="IPR011992">
    <property type="entry name" value="EF-hand-dom_pair"/>
</dbReference>
<dbReference type="Proteomes" id="UP000053825">
    <property type="component" value="Unassembled WGS sequence"/>
</dbReference>
<evidence type="ECO:0000256" key="3">
    <source>
        <dbReference type="ARBA" id="ARBA00022837"/>
    </source>
</evidence>
<feature type="non-terminal residue" evidence="6">
    <location>
        <position position="1"/>
    </location>
</feature>
<dbReference type="Pfam" id="PF13499">
    <property type="entry name" value="EF-hand_7"/>
    <property type="match status" value="1"/>
</dbReference>
<keyword evidence="2" id="KW-0677">Repeat</keyword>
<keyword evidence="4" id="KW-0460">Magnesium</keyword>
<feature type="domain" description="EF-hand" evidence="5">
    <location>
        <begin position="71"/>
        <end position="106"/>
    </location>
</feature>
<dbReference type="InterPro" id="IPR051433">
    <property type="entry name" value="CIBP"/>
</dbReference>
<evidence type="ECO:0000256" key="2">
    <source>
        <dbReference type="ARBA" id="ARBA00022737"/>
    </source>
</evidence>
<dbReference type="GO" id="GO:0007229">
    <property type="term" value="P:integrin-mediated signaling pathway"/>
    <property type="evidence" value="ECO:0007669"/>
    <property type="project" value="UniProtKB-KW"/>
</dbReference>
<dbReference type="InterPro" id="IPR018247">
    <property type="entry name" value="EF_Hand_1_Ca_BS"/>
</dbReference>
<dbReference type="InterPro" id="IPR002048">
    <property type="entry name" value="EF_hand_dom"/>
</dbReference>
<reference evidence="6 7" key="1">
    <citation type="submission" date="2015-07" db="EMBL/GenBank/DDBJ databases">
        <title>The genome of Habropoda laboriosa.</title>
        <authorList>
            <person name="Pan H."/>
            <person name="Kapheim K."/>
        </authorList>
    </citation>
    <scope>NUCLEOTIDE SEQUENCE [LARGE SCALE GENOMIC DNA]</scope>
    <source>
        <strain evidence="6">0110345459</strain>
    </source>
</reference>
<protein>
    <submittedName>
        <fullName evidence="6">Calcium and integrin-binding protein 1</fullName>
    </submittedName>
</protein>
<dbReference type="OrthoDB" id="114727at2759"/>
<keyword evidence="3" id="KW-0106">Calcium</keyword>
<evidence type="ECO:0000256" key="4">
    <source>
        <dbReference type="ARBA" id="ARBA00022842"/>
    </source>
</evidence>
<evidence type="ECO:0000313" key="7">
    <source>
        <dbReference type="Proteomes" id="UP000053825"/>
    </source>
</evidence>
<dbReference type="PANTHER" id="PTHR45791:SF9">
    <property type="entry name" value="FREQUENIN-1-LIKE PROTEIN"/>
    <property type="match status" value="1"/>
</dbReference>
<dbReference type="AlphaFoldDB" id="A0A0L7QV53"/>
<keyword evidence="7" id="KW-1185">Reference proteome</keyword>
<dbReference type="Gene3D" id="1.10.238.10">
    <property type="entry name" value="EF-hand"/>
    <property type="match status" value="2"/>
</dbReference>
<organism evidence="6 7">
    <name type="scientific">Habropoda laboriosa</name>
    <dbReference type="NCBI Taxonomy" id="597456"/>
    <lineage>
        <taxon>Eukaryota</taxon>
        <taxon>Metazoa</taxon>
        <taxon>Ecdysozoa</taxon>
        <taxon>Arthropoda</taxon>
        <taxon>Hexapoda</taxon>
        <taxon>Insecta</taxon>
        <taxon>Pterygota</taxon>
        <taxon>Neoptera</taxon>
        <taxon>Endopterygota</taxon>
        <taxon>Hymenoptera</taxon>
        <taxon>Apocrita</taxon>
        <taxon>Aculeata</taxon>
        <taxon>Apoidea</taxon>
        <taxon>Anthophila</taxon>
        <taxon>Apidae</taxon>
        <taxon>Habropoda</taxon>
    </lineage>
</organism>
<evidence type="ECO:0000256" key="1">
    <source>
        <dbReference type="ARBA" id="ARBA00022723"/>
    </source>
</evidence>
<dbReference type="EMBL" id="KQ414730">
    <property type="protein sequence ID" value="KOC62439.1"/>
    <property type="molecule type" value="Genomic_DNA"/>
</dbReference>
<sequence>IVKLLDDLDPGKLRENLHHRFTVEQVEIILPQIRCSPFHDAIYRVFSSQKDDHLSLEDILDLCSIFSLNCPKEVRASWAFYVFDFDGDNQISLADLMEAVRRLTWNDQDEHKSIDMTEAEHVARMVLQEMVFNQQASISPEEFVRFCSRVSVFSSAFKFRI</sequence>
<keyword evidence="6" id="KW-0401">Integrin</keyword>
<dbReference type="PROSITE" id="PS00018">
    <property type="entry name" value="EF_HAND_1"/>
    <property type="match status" value="1"/>
</dbReference>
<evidence type="ECO:0000259" key="5">
    <source>
        <dbReference type="PROSITE" id="PS50222"/>
    </source>
</evidence>
<evidence type="ECO:0000313" key="6">
    <source>
        <dbReference type="EMBL" id="KOC62439.1"/>
    </source>
</evidence>
<dbReference type="PANTHER" id="PTHR45791">
    <property type="entry name" value="CALCIUM AND INTEGRIN BINDING FAMILY MEMBER 2"/>
    <property type="match status" value="1"/>
</dbReference>
<proteinExistence type="predicted"/>
<dbReference type="PROSITE" id="PS50222">
    <property type="entry name" value="EF_HAND_2"/>
    <property type="match status" value="1"/>
</dbReference>